<evidence type="ECO:0000313" key="2">
    <source>
        <dbReference type="EMBL" id="CAL1601053.1"/>
    </source>
</evidence>
<feature type="compositionally biased region" description="Basic and acidic residues" evidence="1">
    <location>
        <begin position="103"/>
        <end position="112"/>
    </location>
</feature>
<accession>A0AAV2LL07</accession>
<dbReference type="EMBL" id="OZ035825">
    <property type="protein sequence ID" value="CAL1601053.1"/>
    <property type="molecule type" value="Genomic_DNA"/>
</dbReference>
<feature type="compositionally biased region" description="Polar residues" evidence="1">
    <location>
        <begin position="1"/>
        <end position="10"/>
    </location>
</feature>
<feature type="region of interest" description="Disordered" evidence="1">
    <location>
        <begin position="1"/>
        <end position="22"/>
    </location>
</feature>
<protein>
    <submittedName>
        <fullName evidence="2">Uncharacterized protein</fullName>
    </submittedName>
</protein>
<name>A0AAV2LL07_KNICA</name>
<organism evidence="2 3">
    <name type="scientific">Knipowitschia caucasica</name>
    <name type="common">Caucasian dwarf goby</name>
    <name type="synonym">Pomatoschistus caucasicus</name>
    <dbReference type="NCBI Taxonomy" id="637954"/>
    <lineage>
        <taxon>Eukaryota</taxon>
        <taxon>Metazoa</taxon>
        <taxon>Chordata</taxon>
        <taxon>Craniata</taxon>
        <taxon>Vertebrata</taxon>
        <taxon>Euteleostomi</taxon>
        <taxon>Actinopterygii</taxon>
        <taxon>Neopterygii</taxon>
        <taxon>Teleostei</taxon>
        <taxon>Neoteleostei</taxon>
        <taxon>Acanthomorphata</taxon>
        <taxon>Gobiaria</taxon>
        <taxon>Gobiiformes</taxon>
        <taxon>Gobioidei</taxon>
        <taxon>Gobiidae</taxon>
        <taxon>Gobiinae</taxon>
        <taxon>Knipowitschia</taxon>
    </lineage>
</organism>
<gene>
    <name evidence="2" type="ORF">KC01_LOCUS29090</name>
</gene>
<evidence type="ECO:0000313" key="3">
    <source>
        <dbReference type="Proteomes" id="UP001497482"/>
    </source>
</evidence>
<sequence>MTSVLKTMKSSPAAAAAAAESRPHILTQTLFDRLSGSCASLNIDLRYLKVQERKKEGDADRDEEGEDGVGRGEVQGGCVYVSVRAGGERVSERERQSGASSRRRAESLRAETDSVPAAFTGLQESYCHQL</sequence>
<feature type="region of interest" description="Disordered" evidence="1">
    <location>
        <begin position="85"/>
        <end position="116"/>
    </location>
</feature>
<dbReference type="Proteomes" id="UP001497482">
    <property type="component" value="Chromosome 3"/>
</dbReference>
<evidence type="ECO:0000256" key="1">
    <source>
        <dbReference type="SAM" id="MobiDB-lite"/>
    </source>
</evidence>
<dbReference type="AlphaFoldDB" id="A0AAV2LL07"/>
<reference evidence="2 3" key="1">
    <citation type="submission" date="2024-04" db="EMBL/GenBank/DDBJ databases">
        <authorList>
            <person name="Waldvogel A.-M."/>
            <person name="Schoenle A."/>
        </authorList>
    </citation>
    <scope>NUCLEOTIDE SEQUENCE [LARGE SCALE GENOMIC DNA]</scope>
</reference>
<feature type="compositionally biased region" description="Basic and acidic residues" evidence="1">
    <location>
        <begin position="86"/>
        <end position="96"/>
    </location>
</feature>
<proteinExistence type="predicted"/>
<keyword evidence="3" id="KW-1185">Reference proteome</keyword>
<feature type="region of interest" description="Disordered" evidence="1">
    <location>
        <begin position="52"/>
        <end position="73"/>
    </location>
</feature>